<dbReference type="Gene3D" id="3.40.190.10">
    <property type="entry name" value="Periplasmic binding protein-like II"/>
    <property type="match status" value="2"/>
</dbReference>
<organism evidence="3 4">
    <name type="scientific">Virgibacillus massiliensis</name>
    <dbReference type="NCBI Taxonomy" id="1462526"/>
    <lineage>
        <taxon>Bacteria</taxon>
        <taxon>Bacillati</taxon>
        <taxon>Bacillota</taxon>
        <taxon>Bacilli</taxon>
        <taxon>Bacillales</taxon>
        <taxon>Bacillaceae</taxon>
        <taxon>Virgibacillus</taxon>
    </lineage>
</organism>
<dbReference type="SUPFAM" id="SSF53850">
    <property type="entry name" value="Periplasmic binding protein-like II"/>
    <property type="match status" value="1"/>
</dbReference>
<feature type="domain" description="Uncharacterised protein YhfZ C-terminal" evidence="2">
    <location>
        <begin position="81"/>
        <end position="310"/>
    </location>
</feature>
<evidence type="ECO:0008006" key="5">
    <source>
        <dbReference type="Google" id="ProtNLM"/>
    </source>
</evidence>
<comment type="caution">
    <text evidence="3">The sequence shown here is derived from an EMBL/GenBank/DDBJ whole genome shotgun (WGS) entry which is preliminary data.</text>
</comment>
<dbReference type="InterPro" id="IPR036388">
    <property type="entry name" value="WH-like_DNA-bd_sf"/>
</dbReference>
<name>A0A024QCR7_9BACI</name>
<dbReference type="eggNOG" id="COG0715">
    <property type="taxonomic scope" value="Bacteria"/>
</dbReference>
<feature type="domain" description="YhfZ helix-turn-helix" evidence="1">
    <location>
        <begin position="28"/>
        <end position="74"/>
    </location>
</feature>
<dbReference type="InterPro" id="IPR032791">
    <property type="entry name" value="YhfZ_C"/>
</dbReference>
<dbReference type="Proteomes" id="UP000028875">
    <property type="component" value="Unassembled WGS sequence"/>
</dbReference>
<reference evidence="3 4" key="1">
    <citation type="submission" date="2014-03" db="EMBL/GenBank/DDBJ databases">
        <authorList>
            <person name="Urmite Genomes U."/>
        </authorList>
    </citation>
    <scope>NUCLEOTIDE SEQUENCE [LARGE SCALE GENOMIC DNA]</scope>
    <source>
        <strain evidence="3 4">Vm-5</strain>
    </source>
</reference>
<reference evidence="4" key="2">
    <citation type="submission" date="2014-05" db="EMBL/GenBank/DDBJ databases">
        <title>Draft genome sequence of Virgibacillus massiliensis Vm-5.</title>
        <authorList>
            <person name="Khelaifia S."/>
            <person name="Croce O."/>
            <person name="Lagier J.C."/>
            <person name="Raoult D."/>
        </authorList>
    </citation>
    <scope>NUCLEOTIDE SEQUENCE [LARGE SCALE GENOMIC DNA]</scope>
    <source>
        <strain evidence="4">Vm-5</strain>
    </source>
</reference>
<dbReference type="SUPFAM" id="SSF46785">
    <property type="entry name" value="Winged helix' DNA-binding domain"/>
    <property type="match status" value="1"/>
</dbReference>
<evidence type="ECO:0000313" key="4">
    <source>
        <dbReference type="Proteomes" id="UP000028875"/>
    </source>
</evidence>
<keyword evidence="4" id="KW-1185">Reference proteome</keyword>
<dbReference type="Gene3D" id="1.10.10.10">
    <property type="entry name" value="Winged helix-like DNA-binding domain superfamily/Winged helix DNA-binding domain"/>
    <property type="match status" value="1"/>
</dbReference>
<evidence type="ECO:0000259" key="1">
    <source>
        <dbReference type="Pfam" id="PF14502"/>
    </source>
</evidence>
<dbReference type="STRING" id="1462526.BN990_02660"/>
<evidence type="ECO:0000313" key="3">
    <source>
        <dbReference type="EMBL" id="CDQ40338.1"/>
    </source>
</evidence>
<dbReference type="NCBIfam" id="NF041241">
    <property type="entry name" value="YhfZ_full"/>
    <property type="match status" value="1"/>
</dbReference>
<dbReference type="Pfam" id="PF14503">
    <property type="entry name" value="YhfZ_C"/>
    <property type="match status" value="1"/>
</dbReference>
<dbReference type="OrthoDB" id="147067at2"/>
<protein>
    <recommendedName>
        <fullName evidence="5">Transcriptional regulator</fullName>
    </recommendedName>
</protein>
<proteinExistence type="predicted"/>
<accession>A0A024QCR7</accession>
<dbReference type="EMBL" id="CCDP010000001">
    <property type="protein sequence ID" value="CDQ40338.1"/>
    <property type="molecule type" value="Genomic_DNA"/>
</dbReference>
<evidence type="ECO:0000259" key="2">
    <source>
        <dbReference type="Pfam" id="PF14503"/>
    </source>
</evidence>
<sequence length="310" mass="34851">MTRIWESLFSKNGLAAKEIAYQMLYIEEGERVPKVSDLAAELDIGNGTVQGALKVLENLHAIRLEPRGHLGTFLRKKDIILLREIAGVGSLIGAMPLPYSSMYEGLATGLIEASESMLTNIDLAYMRGSKQRLESLKSRRSDFAIMSELAAEQEIVNDENLEIALNFGPQTYVSTHQIFFTGNLNNQISDGMKVGIDYTSVDQSQITLLECENLQVEFVPVNYMQLFDMLLNGDIDAAVWNADENRSKRRFQIGDFKSEKAKKVSVKASTSVILIEKDRHEVKDYISGLDKDVILDIQQKVVKKEKLPHY</sequence>
<dbReference type="RefSeq" id="WP_021291801.1">
    <property type="nucleotide sequence ID" value="NZ_BNER01000004.1"/>
</dbReference>
<dbReference type="InterPro" id="IPR036390">
    <property type="entry name" value="WH_DNA-bd_sf"/>
</dbReference>
<dbReference type="InterPro" id="IPR041444">
    <property type="entry name" value="HTH_41"/>
</dbReference>
<dbReference type="AlphaFoldDB" id="A0A024QCR7"/>
<gene>
    <name evidence="3" type="ORF">BN990_02660</name>
</gene>
<dbReference type="Pfam" id="PF14502">
    <property type="entry name" value="HTH_41"/>
    <property type="match status" value="1"/>
</dbReference>